<keyword evidence="2" id="KW-0217">Developmental protein</keyword>
<dbReference type="InterPro" id="IPR005818">
    <property type="entry name" value="Histone_H1/H5_H15"/>
</dbReference>
<keyword evidence="10" id="KW-0539">Nucleus</keyword>
<accession>S7PET8</accession>
<name>S7PET8_MYOBR</name>
<dbReference type="AlphaFoldDB" id="S7PET8"/>
<feature type="compositionally biased region" description="Basic residues" evidence="12">
    <location>
        <begin position="164"/>
        <end position="174"/>
    </location>
</feature>
<reference evidence="14 15" key="1">
    <citation type="journal article" date="2013" name="Nat. Commun.">
        <title>Genome analysis reveals insights into physiology and longevity of the Brandt's bat Myotis brandtii.</title>
        <authorList>
            <person name="Seim I."/>
            <person name="Fang X."/>
            <person name="Xiong Z."/>
            <person name="Lobanov A.V."/>
            <person name="Huang Z."/>
            <person name="Ma S."/>
            <person name="Feng Y."/>
            <person name="Turanov A.A."/>
            <person name="Zhu Y."/>
            <person name="Lenz T.L."/>
            <person name="Gerashchenko M.V."/>
            <person name="Fan D."/>
            <person name="Hee Yim S."/>
            <person name="Yao X."/>
            <person name="Jordan D."/>
            <person name="Xiong Y."/>
            <person name="Ma Y."/>
            <person name="Lyapunov A.N."/>
            <person name="Chen G."/>
            <person name="Kulakova O.I."/>
            <person name="Sun Y."/>
            <person name="Lee S.G."/>
            <person name="Bronson R.T."/>
            <person name="Moskalev A.A."/>
            <person name="Sunyaev S.R."/>
            <person name="Zhang G."/>
            <person name="Krogh A."/>
            <person name="Wang J."/>
            <person name="Gladyshev V.N."/>
        </authorList>
    </citation>
    <scope>NUCLEOTIDE SEQUENCE [LARGE SCALE GENOMIC DNA]</scope>
</reference>
<evidence type="ECO:0000256" key="6">
    <source>
        <dbReference type="ARBA" id="ARBA00022871"/>
    </source>
</evidence>
<gene>
    <name evidence="14" type="ORF">D623_10017070</name>
</gene>
<dbReference type="InterPro" id="IPR036390">
    <property type="entry name" value="WH_DNA-bd_sf"/>
</dbReference>
<dbReference type="Gene3D" id="1.10.10.10">
    <property type="entry name" value="Winged helix-like DNA-binding domain superfamily/Winged helix DNA-binding domain"/>
    <property type="match status" value="1"/>
</dbReference>
<keyword evidence="7" id="KW-0805">Transcription regulation</keyword>
<dbReference type="GO" id="GO:0007283">
    <property type="term" value="P:spermatogenesis"/>
    <property type="evidence" value="ECO:0007669"/>
    <property type="project" value="UniProtKB-KW"/>
</dbReference>
<keyword evidence="9" id="KW-0804">Transcription</keyword>
<evidence type="ECO:0000256" key="12">
    <source>
        <dbReference type="SAM" id="MobiDB-lite"/>
    </source>
</evidence>
<organism evidence="14 15">
    <name type="scientific">Myotis brandtii</name>
    <name type="common">Brandt's bat</name>
    <dbReference type="NCBI Taxonomy" id="109478"/>
    <lineage>
        <taxon>Eukaryota</taxon>
        <taxon>Metazoa</taxon>
        <taxon>Chordata</taxon>
        <taxon>Craniata</taxon>
        <taxon>Vertebrata</taxon>
        <taxon>Euteleostomi</taxon>
        <taxon>Mammalia</taxon>
        <taxon>Eutheria</taxon>
        <taxon>Laurasiatheria</taxon>
        <taxon>Chiroptera</taxon>
        <taxon>Yangochiroptera</taxon>
        <taxon>Vespertilionidae</taxon>
        <taxon>Myotis</taxon>
    </lineage>
</organism>
<evidence type="ECO:0000259" key="13">
    <source>
        <dbReference type="PROSITE" id="PS51504"/>
    </source>
</evidence>
<dbReference type="GO" id="GO:0030154">
    <property type="term" value="P:cell differentiation"/>
    <property type="evidence" value="ECO:0007669"/>
    <property type="project" value="UniProtKB-KW"/>
</dbReference>
<dbReference type="PROSITE" id="PS51504">
    <property type="entry name" value="H15"/>
    <property type="match status" value="1"/>
</dbReference>
<keyword evidence="3" id="KW-0597">Phosphoprotein</keyword>
<feature type="compositionally biased region" description="Polar residues" evidence="12">
    <location>
        <begin position="17"/>
        <end position="35"/>
    </location>
</feature>
<evidence type="ECO:0000256" key="5">
    <source>
        <dbReference type="ARBA" id="ARBA00022853"/>
    </source>
</evidence>
<feature type="domain" description="H15" evidence="13">
    <location>
        <begin position="47"/>
        <end position="119"/>
    </location>
</feature>
<dbReference type="FunFam" id="1.10.10.10:FF:000724">
    <property type="entry name" value="Histone H1-like protein in spermatids 1"/>
    <property type="match status" value="1"/>
</dbReference>
<evidence type="ECO:0000313" key="14">
    <source>
        <dbReference type="EMBL" id="EPQ08963.1"/>
    </source>
</evidence>
<keyword evidence="6" id="KW-0744">Spermatogenesis</keyword>
<evidence type="ECO:0000313" key="15">
    <source>
        <dbReference type="Proteomes" id="UP000052978"/>
    </source>
</evidence>
<evidence type="ECO:0000256" key="8">
    <source>
        <dbReference type="ARBA" id="ARBA00023125"/>
    </source>
</evidence>
<dbReference type="Pfam" id="PF00538">
    <property type="entry name" value="Linker_histone"/>
    <property type="match status" value="1"/>
</dbReference>
<dbReference type="EMBL" id="KE162609">
    <property type="protein sequence ID" value="EPQ08963.1"/>
    <property type="molecule type" value="Genomic_DNA"/>
</dbReference>
<feature type="compositionally biased region" description="Basic residues" evidence="12">
    <location>
        <begin position="136"/>
        <end position="148"/>
    </location>
</feature>
<feature type="compositionally biased region" description="Low complexity" evidence="12">
    <location>
        <begin position="1"/>
        <end position="16"/>
    </location>
</feature>
<evidence type="ECO:0000256" key="10">
    <source>
        <dbReference type="ARBA" id="ARBA00023242"/>
    </source>
</evidence>
<evidence type="ECO:0000256" key="4">
    <source>
        <dbReference type="ARBA" id="ARBA00022782"/>
    </source>
</evidence>
<dbReference type="GO" id="GO:0000786">
    <property type="term" value="C:nucleosome"/>
    <property type="evidence" value="ECO:0007669"/>
    <property type="project" value="InterPro"/>
</dbReference>
<dbReference type="GO" id="GO:0030261">
    <property type="term" value="P:chromosome condensation"/>
    <property type="evidence" value="ECO:0007669"/>
    <property type="project" value="UniProtKB-ARBA"/>
</dbReference>
<protein>
    <submittedName>
        <fullName evidence="14">Spermatid-specific linker histone H1-like protein</fullName>
    </submittedName>
</protein>
<keyword evidence="8" id="KW-0238">DNA-binding</keyword>
<comment type="function">
    <text evidence="11">DNA-binding protein that may be implicated in chromatin remodeling and/or transcriptional regulation during spermiogenesis, the process of spermatid maturation into spermatozoa.</text>
</comment>
<keyword evidence="4" id="KW-0221">Differentiation</keyword>
<dbReference type="Proteomes" id="UP000052978">
    <property type="component" value="Unassembled WGS sequence"/>
</dbReference>
<evidence type="ECO:0000256" key="9">
    <source>
        <dbReference type="ARBA" id="ARBA00023163"/>
    </source>
</evidence>
<keyword evidence="1" id="KW-0158">Chromosome</keyword>
<evidence type="ECO:0000256" key="1">
    <source>
        <dbReference type="ARBA" id="ARBA00022454"/>
    </source>
</evidence>
<evidence type="ECO:0000256" key="2">
    <source>
        <dbReference type="ARBA" id="ARBA00022473"/>
    </source>
</evidence>
<keyword evidence="5" id="KW-0156">Chromatin regulator</keyword>
<dbReference type="GO" id="GO:0006334">
    <property type="term" value="P:nucleosome assembly"/>
    <property type="evidence" value="ECO:0007669"/>
    <property type="project" value="InterPro"/>
</dbReference>
<feature type="region of interest" description="Disordered" evidence="12">
    <location>
        <begin position="1"/>
        <end position="48"/>
    </location>
</feature>
<proteinExistence type="predicted"/>
<keyword evidence="15" id="KW-1185">Reference proteome</keyword>
<evidence type="ECO:0000256" key="3">
    <source>
        <dbReference type="ARBA" id="ARBA00022553"/>
    </source>
</evidence>
<dbReference type="GO" id="GO:0003677">
    <property type="term" value="F:DNA binding"/>
    <property type="evidence" value="ECO:0007669"/>
    <property type="project" value="UniProtKB-KW"/>
</dbReference>
<feature type="region of interest" description="Disordered" evidence="12">
    <location>
        <begin position="109"/>
        <end position="174"/>
    </location>
</feature>
<sequence>MQKDTATPPSTTPLASNSGLSAGPQASVSGVPSKSETGHHACPQAHKKPSISKVILEVMADKGRNRVSLATLKKALITTGYNMTRNDWRFKRVLKGLVDKGMLRQVTSKGASGSFRMGKKHTSSFKLDAKRPGQQRQRRQPGKPRAGRRFLLSSKQGPKQLIKGARRVAKCPRT</sequence>
<dbReference type="InterPro" id="IPR036388">
    <property type="entry name" value="WH-like_DNA-bd_sf"/>
</dbReference>
<dbReference type="SUPFAM" id="SSF46785">
    <property type="entry name" value="Winged helix' DNA-binding domain"/>
    <property type="match status" value="1"/>
</dbReference>
<evidence type="ECO:0000256" key="7">
    <source>
        <dbReference type="ARBA" id="ARBA00023015"/>
    </source>
</evidence>
<evidence type="ECO:0000256" key="11">
    <source>
        <dbReference type="ARBA" id="ARBA00055987"/>
    </source>
</evidence>